<dbReference type="PANTHER" id="PTHR21310">
    <property type="entry name" value="AMINOGLYCOSIDE PHOSPHOTRANSFERASE-RELATED-RELATED"/>
    <property type="match status" value="1"/>
</dbReference>
<dbReference type="InterPro" id="IPR051678">
    <property type="entry name" value="AGP_Transferase"/>
</dbReference>
<dbReference type="Proteomes" id="UP000510682">
    <property type="component" value="Chromosome"/>
</dbReference>
<keyword evidence="2" id="KW-0808">Transferase</keyword>
<sequence>MAGLSLVQRDLAAAQEQLSRWFAAKFGSAVSLTDLSVANKAGGFSSESLLASVVDAGRPRDYVVRIPPAGGGIFPDYDLEAQTRTQELLRSHGVATPSPLIYEPDPAWIGSKFLLMSRIAGHIPGDMSYARKGWLHDAPPNIQRCAQDSFLTTLAYLQCISSSEAPWLRRPTGVGNEAELAWWREFVKWGTDNHVPDLMLAAFDWLWRNLPADPAEPGVSWGDARMSNAIFDDSGNIVGALDWEQACLCAAEADFGWWLAARRQMRSVFGIQSDPELPGFDSRERVIGRYEDMIGRRLRRLEWYEHFASVRLGCCTLRIQVLLRATGRGDHFLARAPLLPDWTIEAIRA</sequence>
<evidence type="ECO:0000313" key="2">
    <source>
        <dbReference type="EMBL" id="QLL07634.1"/>
    </source>
</evidence>
<organism evidence="2 3">
    <name type="scientific">Mycobacterium vicinigordonae</name>
    <dbReference type="NCBI Taxonomy" id="1719132"/>
    <lineage>
        <taxon>Bacteria</taxon>
        <taxon>Bacillati</taxon>
        <taxon>Actinomycetota</taxon>
        <taxon>Actinomycetes</taxon>
        <taxon>Mycobacteriales</taxon>
        <taxon>Mycobacteriaceae</taxon>
        <taxon>Mycobacterium</taxon>
    </lineage>
</organism>
<reference evidence="2" key="1">
    <citation type="submission" date="2020-07" db="EMBL/GenBank/DDBJ databases">
        <title>Description of Mycobacterium gordonae subsp. intergordonae subsp.nov. and Mycobacterium gordonae subsp. gordonae subsp. nov.</title>
        <authorList>
            <person name="Huang H."/>
        </authorList>
    </citation>
    <scope>NUCLEOTIDE SEQUENCE [LARGE SCALE GENOMIC DNA]</scope>
    <source>
        <strain evidence="2">24T</strain>
    </source>
</reference>
<dbReference type="EMBL" id="CP059165">
    <property type="protein sequence ID" value="QLL07634.1"/>
    <property type="molecule type" value="Genomic_DNA"/>
</dbReference>
<evidence type="ECO:0000313" key="3">
    <source>
        <dbReference type="Proteomes" id="UP000510682"/>
    </source>
</evidence>
<dbReference type="KEGG" id="mgor:H0P51_00985"/>
<proteinExistence type="predicted"/>
<dbReference type="Gene3D" id="3.30.200.20">
    <property type="entry name" value="Phosphorylase Kinase, domain 1"/>
    <property type="match status" value="1"/>
</dbReference>
<protein>
    <submittedName>
        <fullName evidence="2">Phosphotransferase family protein</fullName>
    </submittedName>
</protein>
<feature type="domain" description="Aminoglycoside phosphotransferase" evidence="1">
    <location>
        <begin position="54"/>
        <end position="261"/>
    </location>
</feature>
<dbReference type="CDD" id="cd05154">
    <property type="entry name" value="ACAD10_11_N-like"/>
    <property type="match status" value="1"/>
</dbReference>
<keyword evidence="3" id="KW-1185">Reference proteome</keyword>
<dbReference type="RefSeq" id="WP_180916235.1">
    <property type="nucleotide sequence ID" value="NZ_CP059165.1"/>
</dbReference>
<evidence type="ECO:0000259" key="1">
    <source>
        <dbReference type="Pfam" id="PF01636"/>
    </source>
</evidence>
<dbReference type="Pfam" id="PF01636">
    <property type="entry name" value="APH"/>
    <property type="match status" value="1"/>
</dbReference>
<dbReference type="InterPro" id="IPR011009">
    <property type="entry name" value="Kinase-like_dom_sf"/>
</dbReference>
<dbReference type="Gene3D" id="3.90.1200.10">
    <property type="match status" value="1"/>
</dbReference>
<dbReference type="AlphaFoldDB" id="A0A7D6I145"/>
<name>A0A7D6I145_9MYCO</name>
<dbReference type="PANTHER" id="PTHR21310:SF40">
    <property type="entry name" value="AMINOGLYCOSIDE PHOSPHOTRANSFERASE DOMAIN-CONTAINING PROTEIN-RELATED"/>
    <property type="match status" value="1"/>
</dbReference>
<dbReference type="GO" id="GO:0016740">
    <property type="term" value="F:transferase activity"/>
    <property type="evidence" value="ECO:0007669"/>
    <property type="project" value="UniProtKB-KW"/>
</dbReference>
<dbReference type="SUPFAM" id="SSF56112">
    <property type="entry name" value="Protein kinase-like (PK-like)"/>
    <property type="match status" value="1"/>
</dbReference>
<reference evidence="2" key="2">
    <citation type="submission" date="2020-07" db="EMBL/GenBank/DDBJ databases">
        <authorList>
            <person name="Yu X."/>
        </authorList>
    </citation>
    <scope>NUCLEOTIDE SEQUENCE [LARGE SCALE GENOMIC DNA]</scope>
    <source>
        <strain evidence="2">24T</strain>
    </source>
</reference>
<gene>
    <name evidence="2" type="ORF">H0P51_00985</name>
</gene>
<accession>A0A7D6I145</accession>
<dbReference type="InterPro" id="IPR041726">
    <property type="entry name" value="ACAD10_11_N"/>
</dbReference>
<dbReference type="InterPro" id="IPR002575">
    <property type="entry name" value="Aminoglycoside_PTrfase"/>
</dbReference>